<dbReference type="EMBL" id="QRUP01000006">
    <property type="protein sequence ID" value="RGR75106.1"/>
    <property type="molecule type" value="Genomic_DNA"/>
</dbReference>
<dbReference type="SUPFAM" id="SSF109604">
    <property type="entry name" value="HD-domain/PDEase-like"/>
    <property type="match status" value="1"/>
</dbReference>
<dbReference type="AlphaFoldDB" id="A0A412G3J0"/>
<keyword evidence="2" id="KW-1185">Reference proteome</keyword>
<name>A0A412G3J0_9FIRM</name>
<dbReference type="Pfam" id="PF13328">
    <property type="entry name" value="HD_4"/>
    <property type="match status" value="1"/>
</dbReference>
<dbReference type="GO" id="GO:0008893">
    <property type="term" value="F:guanosine-3',5'-bis(diphosphate) 3'-diphosphatase activity"/>
    <property type="evidence" value="ECO:0007669"/>
    <property type="project" value="TreeGrafter"/>
</dbReference>
<gene>
    <name evidence="1" type="ORF">DWY25_06750</name>
</gene>
<dbReference type="Gene3D" id="1.10.3210.10">
    <property type="entry name" value="Hypothetical protein af1432"/>
    <property type="match status" value="1"/>
</dbReference>
<protein>
    <submittedName>
        <fullName evidence="1">HD domain-containing protein</fullName>
    </submittedName>
</protein>
<dbReference type="InterPro" id="IPR052194">
    <property type="entry name" value="MESH1"/>
</dbReference>
<dbReference type="Proteomes" id="UP000284178">
    <property type="component" value="Unassembled WGS sequence"/>
</dbReference>
<sequence length="140" mass="16013">MSIMIDRALKIATEAHKGQKDKGGCDYINHPVTVASMCDTEEEKIVALLHDVVEDTDITLEDLEKCGFDRSIIEAVDCITKRPGFSYDEYLKRLKNNELARKVKIADMTHNSDLSRLKAPTEKDYERAAKYKEKIKYLTD</sequence>
<organism evidence="1 2">
    <name type="scientific">Holdemania filiformis</name>
    <dbReference type="NCBI Taxonomy" id="61171"/>
    <lineage>
        <taxon>Bacteria</taxon>
        <taxon>Bacillati</taxon>
        <taxon>Bacillota</taxon>
        <taxon>Erysipelotrichia</taxon>
        <taxon>Erysipelotrichales</taxon>
        <taxon>Erysipelotrichaceae</taxon>
        <taxon>Holdemania</taxon>
    </lineage>
</organism>
<dbReference type="PANTHER" id="PTHR46246:SF1">
    <property type="entry name" value="GUANOSINE-3',5'-BIS(DIPHOSPHATE) 3'-PYROPHOSPHOHYDROLASE MESH1"/>
    <property type="match status" value="1"/>
</dbReference>
<dbReference type="PANTHER" id="PTHR46246">
    <property type="entry name" value="GUANOSINE-3',5'-BIS(DIPHOSPHATE) 3'-PYROPHOSPHOHYDROLASE MESH1"/>
    <property type="match status" value="1"/>
</dbReference>
<reference evidence="1 2" key="1">
    <citation type="submission" date="2018-08" db="EMBL/GenBank/DDBJ databases">
        <title>A genome reference for cultivated species of the human gut microbiota.</title>
        <authorList>
            <person name="Zou Y."/>
            <person name="Xue W."/>
            <person name="Luo G."/>
        </authorList>
    </citation>
    <scope>NUCLEOTIDE SEQUENCE [LARGE SCALE GENOMIC DNA]</scope>
    <source>
        <strain evidence="1 2">AF24-29</strain>
    </source>
</reference>
<evidence type="ECO:0000313" key="1">
    <source>
        <dbReference type="EMBL" id="RGR75106.1"/>
    </source>
</evidence>
<comment type="caution">
    <text evidence="1">The sequence shown here is derived from an EMBL/GenBank/DDBJ whole genome shotgun (WGS) entry which is preliminary data.</text>
</comment>
<evidence type="ECO:0000313" key="2">
    <source>
        <dbReference type="Proteomes" id="UP000284178"/>
    </source>
</evidence>
<proteinExistence type="predicted"/>
<dbReference type="RefSeq" id="WP_117894597.1">
    <property type="nucleotide sequence ID" value="NZ_CABJCV010000006.1"/>
</dbReference>
<accession>A0A412G3J0</accession>
<dbReference type="GeneID" id="83015103"/>